<name>A0AAW2BPC2_9ROSI</name>
<accession>A0AAW2BPC2</accession>
<dbReference type="AlphaFoldDB" id="A0AAW2BPC2"/>
<organism evidence="1 2">
    <name type="scientific">Lithocarpus litseifolius</name>
    <dbReference type="NCBI Taxonomy" id="425828"/>
    <lineage>
        <taxon>Eukaryota</taxon>
        <taxon>Viridiplantae</taxon>
        <taxon>Streptophyta</taxon>
        <taxon>Embryophyta</taxon>
        <taxon>Tracheophyta</taxon>
        <taxon>Spermatophyta</taxon>
        <taxon>Magnoliopsida</taxon>
        <taxon>eudicotyledons</taxon>
        <taxon>Gunneridae</taxon>
        <taxon>Pentapetalae</taxon>
        <taxon>rosids</taxon>
        <taxon>fabids</taxon>
        <taxon>Fagales</taxon>
        <taxon>Fagaceae</taxon>
        <taxon>Lithocarpus</taxon>
    </lineage>
</organism>
<comment type="caution">
    <text evidence="1">The sequence shown here is derived from an EMBL/GenBank/DDBJ whole genome shotgun (WGS) entry which is preliminary data.</text>
</comment>
<proteinExistence type="predicted"/>
<evidence type="ECO:0000313" key="1">
    <source>
        <dbReference type="EMBL" id="KAK9987358.1"/>
    </source>
</evidence>
<keyword evidence="2" id="KW-1185">Reference proteome</keyword>
<dbReference type="Proteomes" id="UP001459277">
    <property type="component" value="Unassembled WGS sequence"/>
</dbReference>
<protein>
    <submittedName>
        <fullName evidence="1">Uncharacterized protein</fullName>
    </submittedName>
</protein>
<evidence type="ECO:0000313" key="2">
    <source>
        <dbReference type="Proteomes" id="UP001459277"/>
    </source>
</evidence>
<gene>
    <name evidence="1" type="ORF">SO802_032309</name>
</gene>
<reference evidence="1 2" key="1">
    <citation type="submission" date="2024-01" db="EMBL/GenBank/DDBJ databases">
        <title>A telomere-to-telomere, gap-free genome of sweet tea (Lithocarpus litseifolius).</title>
        <authorList>
            <person name="Zhou J."/>
        </authorList>
    </citation>
    <scope>NUCLEOTIDE SEQUENCE [LARGE SCALE GENOMIC DNA]</scope>
    <source>
        <strain evidence="1">Zhou-2022a</strain>
        <tissue evidence="1">Leaf</tissue>
    </source>
</reference>
<sequence>MRIRNTTNGIYRRFCRREKVAKDSSLFRKSLIVVSESSSRIIDEKPRSNAKRIALTATKASMSPTKGGSVTFSGNTARILPNLLPKFP</sequence>
<dbReference type="EMBL" id="JAZDWU010000011">
    <property type="protein sequence ID" value="KAK9987358.1"/>
    <property type="molecule type" value="Genomic_DNA"/>
</dbReference>